<sequence>MDQHRPIFKYYSYRTWVFVETKPGSEFELEAANLSSSKTMWHYYMLLLFIVFELTPPLVFADTLEKLRAKNPNLKVNPVIKEARVDCTDEYITAIISLREPFRGMLYADGHSDPKCSVSGDGTQYKVSLTLEAGECGVKKNMQDGHQLQLEAKFYLQFHYLLQGGDDQTFRFVCVPSIFHDKPFVIQAGMFGVRRKEMEHLLIRRDEEEVEFAARHQETGAPSTPASEIVSSREVIREGDEKESELLNEEPNPEKKHKPNKQVEPTPRQKLHTRGFQETVDHEAAKPKADMEVDSERRSHVDDTLNGSVILERKLIIKSKEDADPNQVVEIKSTVKPKPSSKHRQMGSHLGSSRNDEQEANAAYLSAPCRKVVPKNKPATAHGNSTEQKLNPEQNGTQPPCNVRKNSPIRFVKMRSVPVPWSDAKKKVAPESESGEMSTNTEDKSDTNTEDKPDTNTEDKSDTNIEFKMQVNQMTHFTPTIDFIPREEVTPKKVHSKKGLRLMSGDHEEYIKLIGKDAEMVARMLRPELIMKMYPGFVEPPVDFKITGKRVGKKLTMVIIAKQHPGLDSQVVNCTANDFTNDHIQLLINIDGCSVNEKIMSNLKDKYISEAMEKVFYSHFRAFKFPHTNKVYITCALRFCKGSCEKPDCTKTKPMLNSNVTSGTYELDPEESLDGSQISMLSEKNNDEEINDELTDDETIQDSPDAMEQRMPKVTITDESDHDPLTMEEQYFCINFVRFACLMLFFVLLLLVSLVVTICMCVSAKELKKRLRNMSMLGYGKMT</sequence>
<feature type="compositionally biased region" description="Polar residues" evidence="2">
    <location>
        <begin position="220"/>
        <end position="230"/>
    </location>
</feature>
<keyword evidence="3" id="KW-0812">Transmembrane</keyword>
<dbReference type="InterPro" id="IPR056953">
    <property type="entry name" value="CUT_N"/>
</dbReference>
<evidence type="ECO:0000256" key="2">
    <source>
        <dbReference type="SAM" id="MobiDB-lite"/>
    </source>
</evidence>
<feature type="compositionally biased region" description="Polar residues" evidence="2">
    <location>
        <begin position="382"/>
        <end position="400"/>
    </location>
</feature>
<feature type="region of interest" description="Disordered" evidence="2">
    <location>
        <begin position="213"/>
        <end position="300"/>
    </location>
</feature>
<evidence type="ECO:0000256" key="3">
    <source>
        <dbReference type="SAM" id="Phobius"/>
    </source>
</evidence>
<evidence type="ECO:0000313" key="5">
    <source>
        <dbReference type="EMBL" id="KAG8191748.1"/>
    </source>
</evidence>
<feature type="transmembrane region" description="Helical" evidence="3">
    <location>
        <begin position="43"/>
        <end position="61"/>
    </location>
</feature>
<feature type="compositionally biased region" description="Acidic residues" evidence="2">
    <location>
        <begin position="686"/>
        <end position="700"/>
    </location>
</feature>
<dbReference type="EMBL" id="JAFNEN010000153">
    <property type="protein sequence ID" value="KAG8191748.1"/>
    <property type="molecule type" value="Genomic_DNA"/>
</dbReference>
<gene>
    <name evidence="5" type="ORF">JTE90_008811</name>
</gene>
<evidence type="ECO:0000313" key="6">
    <source>
        <dbReference type="Proteomes" id="UP000827092"/>
    </source>
</evidence>
<feature type="compositionally biased region" description="Basic and acidic residues" evidence="2">
    <location>
        <begin position="441"/>
        <end position="465"/>
    </location>
</feature>
<protein>
    <recommendedName>
        <fullName evidence="4">ZP domain-containing protein</fullName>
    </recommendedName>
</protein>
<keyword evidence="1" id="KW-1015">Disulfide bond</keyword>
<evidence type="ECO:0000256" key="1">
    <source>
        <dbReference type="ARBA" id="ARBA00023157"/>
    </source>
</evidence>
<name>A0AAV6V7Q3_9ARAC</name>
<dbReference type="InterPro" id="IPR042235">
    <property type="entry name" value="ZP-C_dom"/>
</dbReference>
<dbReference type="Gene3D" id="2.60.40.4100">
    <property type="entry name" value="Zona pellucida, ZP-C domain"/>
    <property type="match status" value="1"/>
</dbReference>
<feature type="domain" description="ZP" evidence="4">
    <location>
        <begin position="86"/>
        <end position="656"/>
    </location>
</feature>
<dbReference type="Proteomes" id="UP000827092">
    <property type="component" value="Unassembled WGS sequence"/>
</dbReference>
<keyword evidence="6" id="KW-1185">Reference proteome</keyword>
<dbReference type="Pfam" id="PF25057">
    <property type="entry name" value="CUT_N"/>
    <property type="match status" value="1"/>
</dbReference>
<evidence type="ECO:0000259" key="4">
    <source>
        <dbReference type="PROSITE" id="PS51034"/>
    </source>
</evidence>
<dbReference type="InterPro" id="IPR001507">
    <property type="entry name" value="ZP_dom"/>
</dbReference>
<comment type="caution">
    <text evidence="5">The sequence shown here is derived from an EMBL/GenBank/DDBJ whole genome shotgun (WGS) entry which is preliminary data.</text>
</comment>
<dbReference type="PROSITE" id="PS51034">
    <property type="entry name" value="ZP_2"/>
    <property type="match status" value="1"/>
</dbReference>
<proteinExistence type="predicted"/>
<reference evidence="5 6" key="1">
    <citation type="journal article" date="2022" name="Nat. Ecol. Evol.">
        <title>A masculinizing supergene underlies an exaggerated male reproductive morph in a spider.</title>
        <authorList>
            <person name="Hendrickx F."/>
            <person name="De Corte Z."/>
            <person name="Sonet G."/>
            <person name="Van Belleghem S.M."/>
            <person name="Kostlbacher S."/>
            <person name="Vangestel C."/>
        </authorList>
    </citation>
    <scope>NUCLEOTIDE SEQUENCE [LARGE SCALE GENOMIC DNA]</scope>
    <source>
        <strain evidence="5">W744_W776</strain>
    </source>
</reference>
<accession>A0AAV6V7Q3</accession>
<feature type="compositionally biased region" description="Basic and acidic residues" evidence="2">
    <location>
        <begin position="279"/>
        <end position="300"/>
    </location>
</feature>
<feature type="region of interest" description="Disordered" evidence="2">
    <location>
        <begin position="334"/>
        <end position="465"/>
    </location>
</feature>
<feature type="region of interest" description="Disordered" evidence="2">
    <location>
        <begin position="685"/>
        <end position="711"/>
    </location>
</feature>
<dbReference type="AlphaFoldDB" id="A0AAV6V7Q3"/>
<dbReference type="PANTHER" id="PTHR46560:SF5">
    <property type="entry name" value="CYPHER, ISOFORM B"/>
    <property type="match status" value="1"/>
</dbReference>
<keyword evidence="3" id="KW-1133">Transmembrane helix</keyword>
<dbReference type="PANTHER" id="PTHR46560">
    <property type="entry name" value="CYPHER, ISOFORM B"/>
    <property type="match status" value="1"/>
</dbReference>
<dbReference type="Pfam" id="PF00100">
    <property type="entry name" value="Zona_pellucida"/>
    <property type="match status" value="1"/>
</dbReference>
<keyword evidence="3" id="KW-0472">Membrane</keyword>
<feature type="transmembrane region" description="Helical" evidence="3">
    <location>
        <begin position="736"/>
        <end position="764"/>
    </location>
</feature>
<organism evidence="5 6">
    <name type="scientific">Oedothorax gibbosus</name>
    <dbReference type="NCBI Taxonomy" id="931172"/>
    <lineage>
        <taxon>Eukaryota</taxon>
        <taxon>Metazoa</taxon>
        <taxon>Ecdysozoa</taxon>
        <taxon>Arthropoda</taxon>
        <taxon>Chelicerata</taxon>
        <taxon>Arachnida</taxon>
        <taxon>Araneae</taxon>
        <taxon>Araneomorphae</taxon>
        <taxon>Entelegynae</taxon>
        <taxon>Araneoidea</taxon>
        <taxon>Linyphiidae</taxon>
        <taxon>Erigoninae</taxon>
        <taxon>Oedothorax</taxon>
    </lineage>
</organism>
<dbReference type="SMART" id="SM00241">
    <property type="entry name" value="ZP"/>
    <property type="match status" value="1"/>
</dbReference>
<dbReference type="InterPro" id="IPR055355">
    <property type="entry name" value="ZP-C"/>
</dbReference>